<accession>A0A6N8CN94</accession>
<keyword evidence="4" id="KW-1185">Reference proteome</keyword>
<dbReference type="EMBL" id="WNHB01000001">
    <property type="protein sequence ID" value="MTT30563.1"/>
    <property type="molecule type" value="Genomic_DNA"/>
</dbReference>
<dbReference type="AlphaFoldDB" id="A0A6N8CN94"/>
<reference evidence="3 4" key="1">
    <citation type="submission" date="2019-11" db="EMBL/GenBank/DDBJ databases">
        <title>Terrilactibacillus tamarindus sp. nov. BCM23-1 isolated from bark of Tamarindus indica.</title>
        <authorList>
            <person name="Kingkaew E."/>
            <person name="Tanasupawat S."/>
        </authorList>
    </citation>
    <scope>NUCLEOTIDE SEQUENCE [LARGE SCALE GENOMIC DNA]</scope>
    <source>
        <strain evidence="3 4">BCM23-1</strain>
    </source>
</reference>
<keyword evidence="1" id="KW-0812">Transmembrane</keyword>
<protein>
    <submittedName>
        <fullName evidence="3">DUF3899 domain-containing protein</fullName>
    </submittedName>
</protein>
<feature type="transmembrane region" description="Helical" evidence="1">
    <location>
        <begin position="49"/>
        <end position="71"/>
    </location>
</feature>
<evidence type="ECO:0000313" key="4">
    <source>
        <dbReference type="Proteomes" id="UP000440978"/>
    </source>
</evidence>
<organism evidence="3 4">
    <name type="scientific">Terrilactibacillus tamarindi</name>
    <dbReference type="NCBI Taxonomy" id="2599694"/>
    <lineage>
        <taxon>Bacteria</taxon>
        <taxon>Bacillati</taxon>
        <taxon>Bacillota</taxon>
        <taxon>Bacilli</taxon>
        <taxon>Bacillales</taxon>
        <taxon>Bacillaceae</taxon>
        <taxon>Terrilactibacillus</taxon>
    </lineage>
</organism>
<evidence type="ECO:0000259" key="2">
    <source>
        <dbReference type="Pfam" id="PF13038"/>
    </source>
</evidence>
<feature type="domain" description="DUF3899" evidence="2">
    <location>
        <begin position="40"/>
        <end position="127"/>
    </location>
</feature>
<evidence type="ECO:0000256" key="1">
    <source>
        <dbReference type="SAM" id="Phobius"/>
    </source>
</evidence>
<gene>
    <name evidence="3" type="ORF">GMB86_00855</name>
</gene>
<dbReference type="RefSeq" id="WP_155215850.1">
    <property type="nucleotide sequence ID" value="NZ_WNHB01000001.1"/>
</dbReference>
<feature type="transmembrane region" description="Helical" evidence="1">
    <location>
        <begin position="7"/>
        <end position="29"/>
    </location>
</feature>
<comment type="caution">
    <text evidence="3">The sequence shown here is derived from an EMBL/GenBank/DDBJ whole genome shotgun (WGS) entry which is preliminary data.</text>
</comment>
<evidence type="ECO:0000313" key="3">
    <source>
        <dbReference type="EMBL" id="MTT30563.1"/>
    </source>
</evidence>
<keyword evidence="1" id="KW-1133">Transmembrane helix</keyword>
<proteinExistence type="predicted"/>
<keyword evidence="1" id="KW-0472">Membrane</keyword>
<dbReference type="OrthoDB" id="2989943at2"/>
<sequence length="129" mass="14889">MANYKRTFILFSIIFLIESIACLVGLAYVYHHYTFLYLLNALSMTGLTFLALGLIIFIVQSGFFDATIYSFHRFFKSNRKKQLIDDEDEIDDNFAPQLNKKASRGFAVPLISVSLIFFIMSLILSIIFY</sequence>
<dbReference type="Proteomes" id="UP000440978">
    <property type="component" value="Unassembled WGS sequence"/>
</dbReference>
<dbReference type="InterPro" id="IPR025007">
    <property type="entry name" value="DUF3899"/>
</dbReference>
<dbReference type="Pfam" id="PF13038">
    <property type="entry name" value="DUF3899"/>
    <property type="match status" value="1"/>
</dbReference>
<name>A0A6N8CN94_9BACI</name>
<feature type="transmembrane region" description="Helical" evidence="1">
    <location>
        <begin position="106"/>
        <end position="128"/>
    </location>
</feature>